<organism evidence="2 3">
    <name type="scientific">Cuscuta campestris</name>
    <dbReference type="NCBI Taxonomy" id="132261"/>
    <lineage>
        <taxon>Eukaryota</taxon>
        <taxon>Viridiplantae</taxon>
        <taxon>Streptophyta</taxon>
        <taxon>Embryophyta</taxon>
        <taxon>Tracheophyta</taxon>
        <taxon>Spermatophyta</taxon>
        <taxon>Magnoliopsida</taxon>
        <taxon>eudicotyledons</taxon>
        <taxon>Gunneridae</taxon>
        <taxon>Pentapetalae</taxon>
        <taxon>asterids</taxon>
        <taxon>lamiids</taxon>
        <taxon>Solanales</taxon>
        <taxon>Convolvulaceae</taxon>
        <taxon>Cuscuteae</taxon>
        <taxon>Cuscuta</taxon>
        <taxon>Cuscuta subgen. Grammica</taxon>
        <taxon>Cuscuta sect. Cleistogrammica</taxon>
    </lineage>
</organism>
<accession>A0A484NAH0</accession>
<gene>
    <name evidence="2" type="ORF">CCAM_LOCUS39816</name>
</gene>
<dbReference type="OrthoDB" id="1747175at2759"/>
<sequence length="108" mass="12025">MEQIRCFKKSYGKFVLSLRCATLSGGRLNILPCLSDLVAMRVTLQDVCPLCHASEETVLHIFVHCPLAQQVWSTSFLGLYAPFVGSFQELLKTSGRWCCGGFDASYLD</sequence>
<dbReference type="InterPro" id="IPR026960">
    <property type="entry name" value="RVT-Znf"/>
</dbReference>
<dbReference type="Proteomes" id="UP000595140">
    <property type="component" value="Unassembled WGS sequence"/>
</dbReference>
<protein>
    <recommendedName>
        <fullName evidence="1">Reverse transcriptase zinc-binding domain-containing protein</fullName>
    </recommendedName>
</protein>
<keyword evidence="3" id="KW-1185">Reference proteome</keyword>
<evidence type="ECO:0000313" key="3">
    <source>
        <dbReference type="Proteomes" id="UP000595140"/>
    </source>
</evidence>
<reference evidence="2 3" key="1">
    <citation type="submission" date="2018-04" db="EMBL/GenBank/DDBJ databases">
        <authorList>
            <person name="Vogel A."/>
        </authorList>
    </citation>
    <scope>NUCLEOTIDE SEQUENCE [LARGE SCALE GENOMIC DNA]</scope>
</reference>
<dbReference type="AlphaFoldDB" id="A0A484NAH0"/>
<evidence type="ECO:0000313" key="2">
    <source>
        <dbReference type="EMBL" id="VFQ98040.1"/>
    </source>
</evidence>
<proteinExistence type="predicted"/>
<evidence type="ECO:0000259" key="1">
    <source>
        <dbReference type="Pfam" id="PF13966"/>
    </source>
</evidence>
<feature type="domain" description="Reverse transcriptase zinc-binding" evidence="1">
    <location>
        <begin position="31"/>
        <end position="72"/>
    </location>
</feature>
<name>A0A484NAH0_9ASTE</name>
<dbReference type="Pfam" id="PF13966">
    <property type="entry name" value="zf-RVT"/>
    <property type="match status" value="1"/>
</dbReference>
<dbReference type="EMBL" id="OOIL02006556">
    <property type="protein sequence ID" value="VFQ98040.1"/>
    <property type="molecule type" value="Genomic_DNA"/>
</dbReference>